<comment type="caution">
    <text evidence="2">The sequence shown here is derived from an EMBL/GenBank/DDBJ whole genome shotgun (WGS) entry which is preliminary data.</text>
</comment>
<evidence type="ECO:0000256" key="1">
    <source>
        <dbReference type="SAM" id="SignalP"/>
    </source>
</evidence>
<keyword evidence="1" id="KW-0732">Signal</keyword>
<evidence type="ECO:0000313" key="3">
    <source>
        <dbReference type="Proteomes" id="UP000499080"/>
    </source>
</evidence>
<gene>
    <name evidence="2" type="ORF">AVEN_172899_1</name>
</gene>
<feature type="signal peptide" evidence="1">
    <location>
        <begin position="1"/>
        <end position="18"/>
    </location>
</feature>
<sequence length="84" mass="9696">MWAWCMLNLMSWFKRLPTGVVQKFGKRCHARCCPRHLTAVQLRGPPQNSSRGASERGDNINKLSSDLGIEGMEMFKFKCNNYFL</sequence>
<reference evidence="2 3" key="1">
    <citation type="journal article" date="2019" name="Sci. Rep.">
        <title>Orb-weaving spider Araneus ventricosus genome elucidates the spidroin gene catalogue.</title>
        <authorList>
            <person name="Kono N."/>
            <person name="Nakamura H."/>
            <person name="Ohtoshi R."/>
            <person name="Moran D.A.P."/>
            <person name="Shinohara A."/>
            <person name="Yoshida Y."/>
            <person name="Fujiwara M."/>
            <person name="Mori M."/>
            <person name="Tomita M."/>
            <person name="Arakawa K."/>
        </authorList>
    </citation>
    <scope>NUCLEOTIDE SEQUENCE [LARGE SCALE GENOMIC DNA]</scope>
</reference>
<proteinExistence type="predicted"/>
<protein>
    <recommendedName>
        <fullName evidence="4">Secreted protein</fullName>
    </recommendedName>
</protein>
<dbReference type="Proteomes" id="UP000499080">
    <property type="component" value="Unassembled WGS sequence"/>
</dbReference>
<name>A0A4Y2MPL4_ARAVE</name>
<dbReference type="AlphaFoldDB" id="A0A4Y2MPL4"/>
<evidence type="ECO:0008006" key="4">
    <source>
        <dbReference type="Google" id="ProtNLM"/>
    </source>
</evidence>
<keyword evidence="3" id="KW-1185">Reference proteome</keyword>
<feature type="chain" id="PRO_5021233975" description="Secreted protein" evidence="1">
    <location>
        <begin position="19"/>
        <end position="84"/>
    </location>
</feature>
<accession>A0A4Y2MPL4</accession>
<evidence type="ECO:0000313" key="2">
    <source>
        <dbReference type="EMBL" id="GBN27556.1"/>
    </source>
</evidence>
<dbReference type="EMBL" id="BGPR01007524">
    <property type="protein sequence ID" value="GBN27556.1"/>
    <property type="molecule type" value="Genomic_DNA"/>
</dbReference>
<organism evidence="2 3">
    <name type="scientific">Araneus ventricosus</name>
    <name type="common">Orbweaver spider</name>
    <name type="synonym">Epeira ventricosa</name>
    <dbReference type="NCBI Taxonomy" id="182803"/>
    <lineage>
        <taxon>Eukaryota</taxon>
        <taxon>Metazoa</taxon>
        <taxon>Ecdysozoa</taxon>
        <taxon>Arthropoda</taxon>
        <taxon>Chelicerata</taxon>
        <taxon>Arachnida</taxon>
        <taxon>Araneae</taxon>
        <taxon>Araneomorphae</taxon>
        <taxon>Entelegynae</taxon>
        <taxon>Araneoidea</taxon>
        <taxon>Araneidae</taxon>
        <taxon>Araneus</taxon>
    </lineage>
</organism>